<dbReference type="Pfam" id="PF16187">
    <property type="entry name" value="Peptidase_M16_M"/>
    <property type="match status" value="2"/>
</dbReference>
<evidence type="ECO:0000256" key="1">
    <source>
        <dbReference type="ARBA" id="ARBA00007261"/>
    </source>
</evidence>
<evidence type="ECO:0000313" key="13">
    <source>
        <dbReference type="Proteomes" id="UP000285301"/>
    </source>
</evidence>
<dbReference type="STRING" id="1965070.A0A3S3P364"/>
<dbReference type="SUPFAM" id="SSF63411">
    <property type="entry name" value="LuxS/MPP-like metallohydrolase"/>
    <property type="match status" value="4"/>
</dbReference>
<evidence type="ECO:0000256" key="2">
    <source>
        <dbReference type="ARBA" id="ARBA00022670"/>
    </source>
</evidence>
<feature type="non-terminal residue" evidence="12">
    <location>
        <position position="953"/>
    </location>
</feature>
<evidence type="ECO:0000259" key="8">
    <source>
        <dbReference type="Pfam" id="PF00675"/>
    </source>
</evidence>
<evidence type="ECO:0000256" key="7">
    <source>
        <dbReference type="SAM" id="SignalP"/>
    </source>
</evidence>
<dbReference type="InterPro" id="IPR032632">
    <property type="entry name" value="Peptidase_M16_M"/>
</dbReference>
<dbReference type="GO" id="GO:0046872">
    <property type="term" value="F:metal ion binding"/>
    <property type="evidence" value="ECO:0007669"/>
    <property type="project" value="UniProtKB-KW"/>
</dbReference>
<comment type="caution">
    <text evidence="12">The sequence shown here is derived from an EMBL/GenBank/DDBJ whole genome shotgun (WGS) entry which is preliminary data.</text>
</comment>
<feature type="domain" description="Peptidase M16 middle/third" evidence="10">
    <location>
        <begin position="400"/>
        <end position="480"/>
    </location>
</feature>
<dbReference type="InterPro" id="IPR011765">
    <property type="entry name" value="Pept_M16_N"/>
</dbReference>
<accession>A0A3S3P364</accession>
<dbReference type="Pfam" id="PF22456">
    <property type="entry name" value="PqqF-like_C_4"/>
    <property type="match status" value="1"/>
</dbReference>
<dbReference type="GO" id="GO:0005739">
    <property type="term" value="C:mitochondrion"/>
    <property type="evidence" value="ECO:0007669"/>
    <property type="project" value="TreeGrafter"/>
</dbReference>
<keyword evidence="4" id="KW-0378">Hydrolase</keyword>
<dbReference type="GO" id="GO:0043171">
    <property type="term" value="P:peptide catabolic process"/>
    <property type="evidence" value="ECO:0007669"/>
    <property type="project" value="TreeGrafter"/>
</dbReference>
<dbReference type="InterPro" id="IPR050626">
    <property type="entry name" value="Peptidase_M16"/>
</dbReference>
<feature type="signal peptide" evidence="7">
    <location>
        <begin position="1"/>
        <end position="21"/>
    </location>
</feature>
<dbReference type="GO" id="GO:0051603">
    <property type="term" value="P:proteolysis involved in protein catabolic process"/>
    <property type="evidence" value="ECO:0007669"/>
    <property type="project" value="TreeGrafter"/>
</dbReference>
<dbReference type="PANTHER" id="PTHR43690">
    <property type="entry name" value="NARDILYSIN"/>
    <property type="match status" value="1"/>
</dbReference>
<name>A0A3S3P364_9ACAR</name>
<keyword evidence="13" id="KW-1185">Reference proteome</keyword>
<evidence type="ECO:0000256" key="4">
    <source>
        <dbReference type="ARBA" id="ARBA00022801"/>
    </source>
</evidence>
<evidence type="ECO:0000259" key="11">
    <source>
        <dbReference type="Pfam" id="PF22456"/>
    </source>
</evidence>
<organism evidence="12 13">
    <name type="scientific">Dinothrombium tinctorium</name>
    <dbReference type="NCBI Taxonomy" id="1965070"/>
    <lineage>
        <taxon>Eukaryota</taxon>
        <taxon>Metazoa</taxon>
        <taxon>Ecdysozoa</taxon>
        <taxon>Arthropoda</taxon>
        <taxon>Chelicerata</taxon>
        <taxon>Arachnida</taxon>
        <taxon>Acari</taxon>
        <taxon>Acariformes</taxon>
        <taxon>Trombidiformes</taxon>
        <taxon>Prostigmata</taxon>
        <taxon>Anystina</taxon>
        <taxon>Parasitengona</taxon>
        <taxon>Trombidioidea</taxon>
        <taxon>Trombidiidae</taxon>
        <taxon>Dinothrombium</taxon>
    </lineage>
</organism>
<keyword evidence="2" id="KW-0645">Protease</keyword>
<feature type="domain" description="Peptidase M16 middle/third" evidence="10">
    <location>
        <begin position="482"/>
        <end position="641"/>
    </location>
</feature>
<keyword evidence="6" id="KW-0482">Metalloprotease</keyword>
<protein>
    <submittedName>
        <fullName evidence="12">Insulin-degrading enzyme-like isoform X3</fullName>
    </submittedName>
</protein>
<feature type="domain" description="Coenzyme PQQ synthesis protein F-like C-terminal lobe" evidence="11">
    <location>
        <begin position="747"/>
        <end position="845"/>
    </location>
</feature>
<evidence type="ECO:0000256" key="6">
    <source>
        <dbReference type="ARBA" id="ARBA00023049"/>
    </source>
</evidence>
<comment type="similarity">
    <text evidence="1">Belongs to the peptidase M16 family.</text>
</comment>
<feature type="domain" description="Peptidase M16 C-terminal" evidence="9">
    <location>
        <begin position="218"/>
        <end position="393"/>
    </location>
</feature>
<feature type="domain" description="Peptidase M16 N-terminal" evidence="8">
    <location>
        <begin position="57"/>
        <end position="185"/>
    </location>
</feature>
<dbReference type="Proteomes" id="UP000285301">
    <property type="component" value="Unassembled WGS sequence"/>
</dbReference>
<dbReference type="InterPro" id="IPR007863">
    <property type="entry name" value="Peptidase_M16_C"/>
</dbReference>
<dbReference type="InterPro" id="IPR054734">
    <property type="entry name" value="PqqF-like_C_4"/>
</dbReference>
<dbReference type="AlphaFoldDB" id="A0A3S3P364"/>
<keyword evidence="5" id="KW-0862">Zinc</keyword>
<keyword evidence="3" id="KW-0479">Metal-binding</keyword>
<evidence type="ECO:0000256" key="5">
    <source>
        <dbReference type="ARBA" id="ARBA00022833"/>
    </source>
</evidence>
<dbReference type="InterPro" id="IPR011249">
    <property type="entry name" value="Metalloenz_LuxS/M16"/>
</dbReference>
<sequence>MPHIKLIAILLLSFAIAEVKTRTCCDGILETHRDIIKRPNDNRSIEGYTLTNGLKLLLISDPSTATAAASLNVNVGSMSSPKSLPGLPHLLEHMIFFNSEKFPDSDEFSNFVYENGGNVNARTHLTNTIYHFEIPTNRFREAFERFVTHFGRLVFSGKKIENEINIVESEFQGYLYSDSWRLHRVLMENANPIHPFTIFTVGNLESLKISNKTNNSLKEELFKFYEKYYSSNIMSNEIFVEPIDKMKEMVVPLLNKIRNRNISAPKWSESPYKPQQLKKKIEFVPVEDKHKLLLWFPLSDMSKHFKSKPWMYITQLLNQKGDGSLSIYLKKKNMCTVIKSDVEIISEFGLMQIELELTKKGIDRVYEVIESIFQYINMIKDLEKQRKIFYEIQKLLRINFQFGEKADASDEVIYTSSLMQNHSINEIFTEEEPVDEFKPQLIKEFLNFMNPENVLVAISSPKFENKTNKREKWYGVNYNKREDNYDEPKMLKNDENSRIWFFKDFRFGARAYFALYIKSPFIHIDPLYTVCAKILNLIIKYDLESVLTKGEEAGLSFESKIFKYGIEFHAHGYSDKLSLFVLRMIEALSNFEFNEQSFNNIKRDYFTNLKDLKSKNALSIAFSYAKGILQPLEWIDEEQLAVEEELSFNTFQVVMKNIFSKVFIESFAYGNYESKEVIDLADEIARKLKCRFLMLPSHHYARNVRSYRLPYSSTFVIKASSFENLNGIVVYFQIGRKNISTSVKLQMLNQFMSQRFYGVLRSTELLGYTVSTFLPEDEGYNVGLIFYIESSNSTEYIDHRIEEFIKSFKAELETMKSENFEDIRKEVLNAYKKTPENLKSFADRFSKEFREGTYMFNRPDLSVSEAEKITKQDLLQMLDDYMICGAKYRAKLSVRVENAQLKAISVPAIKFCSQSKLIKLEELNDFKSRLPLYRSKHQYLPKPLSKKRHLKNN</sequence>
<proteinExistence type="inferred from homology"/>
<evidence type="ECO:0000259" key="10">
    <source>
        <dbReference type="Pfam" id="PF16187"/>
    </source>
</evidence>
<dbReference type="EMBL" id="NCKU01003705">
    <property type="protein sequence ID" value="RWS07056.1"/>
    <property type="molecule type" value="Genomic_DNA"/>
</dbReference>
<dbReference type="Gene3D" id="3.30.830.10">
    <property type="entry name" value="Metalloenzyme, LuxS/M16 peptidase-like"/>
    <property type="match status" value="4"/>
</dbReference>
<gene>
    <name evidence="12" type="ORF">B4U79_12901</name>
</gene>
<feature type="chain" id="PRO_5018654531" evidence="7">
    <location>
        <begin position="22"/>
        <end position="953"/>
    </location>
</feature>
<dbReference type="GO" id="GO:0004222">
    <property type="term" value="F:metalloendopeptidase activity"/>
    <property type="evidence" value="ECO:0007669"/>
    <property type="project" value="TreeGrafter"/>
</dbReference>
<reference evidence="12 13" key="1">
    <citation type="journal article" date="2018" name="Gigascience">
        <title>Genomes of trombidid mites reveal novel predicted allergens and laterally-transferred genes associated with secondary metabolism.</title>
        <authorList>
            <person name="Dong X."/>
            <person name="Chaisiri K."/>
            <person name="Xia D."/>
            <person name="Armstrong S.D."/>
            <person name="Fang Y."/>
            <person name="Donnelly M.J."/>
            <person name="Kadowaki T."/>
            <person name="McGarry J.W."/>
            <person name="Darby A.C."/>
            <person name="Makepeace B.L."/>
        </authorList>
    </citation>
    <scope>NUCLEOTIDE SEQUENCE [LARGE SCALE GENOMIC DNA]</scope>
    <source>
        <strain evidence="12">UoL-WK</strain>
    </source>
</reference>
<keyword evidence="7" id="KW-0732">Signal</keyword>
<evidence type="ECO:0000313" key="12">
    <source>
        <dbReference type="EMBL" id="RWS07056.1"/>
    </source>
</evidence>
<dbReference type="FunFam" id="3.30.830.10:FF:000005">
    <property type="entry name" value="nardilysin isoform X1"/>
    <property type="match status" value="1"/>
</dbReference>
<evidence type="ECO:0000256" key="3">
    <source>
        <dbReference type="ARBA" id="ARBA00022723"/>
    </source>
</evidence>
<dbReference type="OrthoDB" id="6474849at2759"/>
<dbReference type="Pfam" id="PF05193">
    <property type="entry name" value="Peptidase_M16_C"/>
    <property type="match status" value="1"/>
</dbReference>
<dbReference type="GO" id="GO:0005829">
    <property type="term" value="C:cytosol"/>
    <property type="evidence" value="ECO:0007669"/>
    <property type="project" value="TreeGrafter"/>
</dbReference>
<dbReference type="Pfam" id="PF00675">
    <property type="entry name" value="Peptidase_M16"/>
    <property type="match status" value="1"/>
</dbReference>
<evidence type="ECO:0000259" key="9">
    <source>
        <dbReference type="Pfam" id="PF05193"/>
    </source>
</evidence>
<dbReference type="PANTHER" id="PTHR43690:SF18">
    <property type="entry name" value="INSULIN-DEGRADING ENZYME-RELATED"/>
    <property type="match status" value="1"/>
</dbReference>